<keyword evidence="3" id="KW-1185">Reference proteome</keyword>
<accession>A0A0L0F7X9</accession>
<dbReference type="Proteomes" id="UP000054560">
    <property type="component" value="Unassembled WGS sequence"/>
</dbReference>
<feature type="compositionally biased region" description="Polar residues" evidence="1">
    <location>
        <begin position="75"/>
        <end position="87"/>
    </location>
</feature>
<feature type="region of interest" description="Disordered" evidence="1">
    <location>
        <begin position="58"/>
        <end position="87"/>
    </location>
</feature>
<name>A0A0L0F7X9_9EUKA</name>
<proteinExistence type="predicted"/>
<feature type="non-terminal residue" evidence="2">
    <location>
        <position position="122"/>
    </location>
</feature>
<organism evidence="2 3">
    <name type="scientific">Sphaeroforma arctica JP610</name>
    <dbReference type="NCBI Taxonomy" id="667725"/>
    <lineage>
        <taxon>Eukaryota</taxon>
        <taxon>Ichthyosporea</taxon>
        <taxon>Ichthyophonida</taxon>
        <taxon>Sphaeroforma</taxon>
    </lineage>
</organism>
<evidence type="ECO:0000313" key="3">
    <source>
        <dbReference type="Proteomes" id="UP000054560"/>
    </source>
</evidence>
<gene>
    <name evidence="2" type="ORF">SARC_15221</name>
</gene>
<protein>
    <submittedName>
        <fullName evidence="2">Uncharacterized protein</fullName>
    </submittedName>
</protein>
<feature type="region of interest" description="Disordered" evidence="1">
    <location>
        <begin position="1"/>
        <end position="24"/>
    </location>
</feature>
<reference evidence="2 3" key="1">
    <citation type="submission" date="2011-02" db="EMBL/GenBank/DDBJ databases">
        <title>The Genome Sequence of Sphaeroforma arctica JP610.</title>
        <authorList>
            <consortium name="The Broad Institute Genome Sequencing Platform"/>
            <person name="Russ C."/>
            <person name="Cuomo C."/>
            <person name="Young S.K."/>
            <person name="Zeng Q."/>
            <person name="Gargeya S."/>
            <person name="Alvarado L."/>
            <person name="Berlin A."/>
            <person name="Chapman S.B."/>
            <person name="Chen Z."/>
            <person name="Freedman E."/>
            <person name="Gellesch M."/>
            <person name="Goldberg J."/>
            <person name="Griggs A."/>
            <person name="Gujja S."/>
            <person name="Heilman E."/>
            <person name="Heiman D."/>
            <person name="Howarth C."/>
            <person name="Mehta T."/>
            <person name="Neiman D."/>
            <person name="Pearson M."/>
            <person name="Roberts A."/>
            <person name="Saif S."/>
            <person name="Shea T."/>
            <person name="Shenoy N."/>
            <person name="Sisk P."/>
            <person name="Stolte C."/>
            <person name="Sykes S."/>
            <person name="White J."/>
            <person name="Yandava C."/>
            <person name="Burger G."/>
            <person name="Gray M.W."/>
            <person name="Holland P.W.H."/>
            <person name="King N."/>
            <person name="Lang F.B.F."/>
            <person name="Roger A.J."/>
            <person name="Ruiz-Trillo I."/>
            <person name="Haas B."/>
            <person name="Nusbaum C."/>
            <person name="Birren B."/>
        </authorList>
    </citation>
    <scope>NUCLEOTIDE SEQUENCE [LARGE SCALE GENOMIC DNA]</scope>
    <source>
        <strain evidence="2 3">JP610</strain>
    </source>
</reference>
<dbReference type="RefSeq" id="XP_014146130.1">
    <property type="nucleotide sequence ID" value="XM_014290655.1"/>
</dbReference>
<evidence type="ECO:0000313" key="2">
    <source>
        <dbReference type="EMBL" id="KNC72228.1"/>
    </source>
</evidence>
<sequence length="122" mass="13129">MDEAEEGGVVEDVYRGGTNTATATHTQYGADVEMYDGDAMDRTAHVTGVTEYASNAGDQWESEGEAGIEEESDQTEPVNETVANETEQNSVVIRDVTEGTREMCTANDADALKNVVLKFTKG</sequence>
<feature type="compositionally biased region" description="Acidic residues" evidence="1">
    <location>
        <begin position="60"/>
        <end position="74"/>
    </location>
</feature>
<dbReference type="AlphaFoldDB" id="A0A0L0F7X9"/>
<dbReference type="EMBL" id="KQ247382">
    <property type="protein sequence ID" value="KNC72228.1"/>
    <property type="molecule type" value="Genomic_DNA"/>
</dbReference>
<dbReference type="GeneID" id="25915725"/>
<evidence type="ECO:0000256" key="1">
    <source>
        <dbReference type="SAM" id="MobiDB-lite"/>
    </source>
</evidence>